<dbReference type="OrthoDB" id="9803965at2"/>
<dbReference type="InterPro" id="IPR020574">
    <property type="entry name" value="Ribosomal_uS9_CS"/>
</dbReference>
<evidence type="ECO:0000313" key="8">
    <source>
        <dbReference type="Proteomes" id="UP000011744"/>
    </source>
</evidence>
<dbReference type="GO" id="GO:0006412">
    <property type="term" value="P:translation"/>
    <property type="evidence" value="ECO:0007669"/>
    <property type="project" value="UniProtKB-UniRule"/>
</dbReference>
<dbReference type="GO" id="GO:0003723">
    <property type="term" value="F:RNA binding"/>
    <property type="evidence" value="ECO:0007669"/>
    <property type="project" value="TreeGrafter"/>
</dbReference>
<dbReference type="InterPro" id="IPR023035">
    <property type="entry name" value="Ribosomal_uS9_bac/plastid"/>
</dbReference>
<dbReference type="PANTHER" id="PTHR21569">
    <property type="entry name" value="RIBOSOMAL PROTEIN S9"/>
    <property type="match status" value="1"/>
</dbReference>
<dbReference type="eggNOG" id="COG0103">
    <property type="taxonomic scope" value="Bacteria"/>
</dbReference>
<dbReference type="InterPro" id="IPR000754">
    <property type="entry name" value="Ribosomal_uS9"/>
</dbReference>
<dbReference type="GO" id="GO:0003735">
    <property type="term" value="F:structural constituent of ribosome"/>
    <property type="evidence" value="ECO:0007669"/>
    <property type="project" value="InterPro"/>
</dbReference>
<dbReference type="SUPFAM" id="SSF54211">
    <property type="entry name" value="Ribosomal protein S5 domain 2-like"/>
    <property type="match status" value="1"/>
</dbReference>
<dbReference type="AlphaFoldDB" id="M2ZSD9"/>
<keyword evidence="2 5" id="KW-0689">Ribosomal protein</keyword>
<accession>M2ZSD9</accession>
<name>M2ZSD9_9PROT</name>
<reference evidence="7 8" key="1">
    <citation type="journal article" date="2014" name="Genome Announc.">
        <title>Draft Genome Sequence of Magnetospirillum sp. Strain SO-1, a Freshwater Magnetotactic Bacterium Isolated from the Ol'khovka River, Russia.</title>
        <authorList>
            <person name="Grouzdev D.S."/>
            <person name="Dziuba M.V."/>
            <person name="Sukhacheva M.S."/>
            <person name="Mardanov A.V."/>
            <person name="Beletskiy A.V."/>
            <person name="Kuznetsov B.B."/>
            <person name="Skryabin K.G."/>
        </authorList>
    </citation>
    <scope>NUCLEOTIDE SEQUENCE [LARGE SCALE GENOMIC DNA]</scope>
    <source>
        <strain evidence="7 8">SO-1</strain>
    </source>
</reference>
<dbReference type="InterPro" id="IPR014721">
    <property type="entry name" value="Ribsml_uS5_D2-typ_fold_subgr"/>
</dbReference>
<dbReference type="Proteomes" id="UP000011744">
    <property type="component" value="Unassembled WGS sequence"/>
</dbReference>
<comment type="similarity">
    <text evidence="1 5 6">Belongs to the universal ribosomal protein uS9 family.</text>
</comment>
<dbReference type="InterPro" id="IPR020568">
    <property type="entry name" value="Ribosomal_Su5_D2-typ_SF"/>
</dbReference>
<dbReference type="HAMAP" id="MF_00532_B">
    <property type="entry name" value="Ribosomal_uS9_B"/>
    <property type="match status" value="1"/>
</dbReference>
<evidence type="ECO:0000256" key="3">
    <source>
        <dbReference type="ARBA" id="ARBA00023274"/>
    </source>
</evidence>
<dbReference type="PATRIC" id="fig|1244869.3.peg.1899"/>
<dbReference type="PROSITE" id="PS00360">
    <property type="entry name" value="RIBOSOMAL_S9"/>
    <property type="match status" value="1"/>
</dbReference>
<gene>
    <name evidence="5 7" type="primary">rpsI</name>
    <name evidence="7" type="ORF">H261_09392</name>
</gene>
<evidence type="ECO:0000256" key="6">
    <source>
        <dbReference type="RuleBase" id="RU003815"/>
    </source>
</evidence>
<evidence type="ECO:0000313" key="7">
    <source>
        <dbReference type="EMBL" id="EME70262.1"/>
    </source>
</evidence>
<dbReference type="RefSeq" id="WP_008616758.1">
    <property type="nucleotide sequence ID" value="NZ_AONQ01000020.1"/>
</dbReference>
<evidence type="ECO:0000256" key="5">
    <source>
        <dbReference type="HAMAP-Rule" id="MF_00532"/>
    </source>
</evidence>
<dbReference type="FunFam" id="3.30.230.10:FF:000001">
    <property type="entry name" value="30S ribosomal protein S9"/>
    <property type="match status" value="1"/>
</dbReference>
<dbReference type="GO" id="GO:0022627">
    <property type="term" value="C:cytosolic small ribosomal subunit"/>
    <property type="evidence" value="ECO:0007669"/>
    <property type="project" value="TreeGrafter"/>
</dbReference>
<dbReference type="PANTHER" id="PTHR21569:SF1">
    <property type="entry name" value="SMALL RIBOSOMAL SUBUNIT PROTEIN US9M"/>
    <property type="match status" value="1"/>
</dbReference>
<sequence>MADLSSLADLKAASPVQAHPVHVRKVDAQGRAYATGKRKNAVARVWIKPGSGKIIVNGRELPVYFARPVLRMIINQPFEATRVEGQFDVHCTVTGGGLSGQAGALRHGISRALTYFDPAHRPALKAGGFLTRDSRVVERKKYGKHKARRSTQFSKR</sequence>
<dbReference type="EMBL" id="AONQ01000020">
    <property type="protein sequence ID" value="EME70262.1"/>
    <property type="molecule type" value="Genomic_DNA"/>
</dbReference>
<dbReference type="Gene3D" id="3.30.230.10">
    <property type="match status" value="1"/>
</dbReference>
<dbReference type="STRING" id="1244869.H261_09392"/>
<dbReference type="Pfam" id="PF00380">
    <property type="entry name" value="Ribosomal_S9"/>
    <property type="match status" value="1"/>
</dbReference>
<keyword evidence="8" id="KW-1185">Reference proteome</keyword>
<evidence type="ECO:0000256" key="1">
    <source>
        <dbReference type="ARBA" id="ARBA00005251"/>
    </source>
</evidence>
<evidence type="ECO:0000256" key="2">
    <source>
        <dbReference type="ARBA" id="ARBA00022980"/>
    </source>
</evidence>
<dbReference type="NCBIfam" id="NF001099">
    <property type="entry name" value="PRK00132.1"/>
    <property type="match status" value="1"/>
</dbReference>
<keyword evidence="3 5" id="KW-0687">Ribonucleoprotein</keyword>
<organism evidence="7 8">
    <name type="scientific">Paramagnetospirillum caucaseum</name>
    <dbReference type="NCBI Taxonomy" id="1244869"/>
    <lineage>
        <taxon>Bacteria</taxon>
        <taxon>Pseudomonadati</taxon>
        <taxon>Pseudomonadota</taxon>
        <taxon>Alphaproteobacteria</taxon>
        <taxon>Rhodospirillales</taxon>
        <taxon>Magnetospirillaceae</taxon>
        <taxon>Paramagnetospirillum</taxon>
    </lineage>
</organism>
<proteinExistence type="inferred from homology"/>
<protein>
    <recommendedName>
        <fullName evidence="4 5">Small ribosomal subunit protein uS9</fullName>
    </recommendedName>
</protein>
<comment type="caution">
    <text evidence="7">The sequence shown here is derived from an EMBL/GenBank/DDBJ whole genome shotgun (WGS) entry which is preliminary data.</text>
</comment>
<evidence type="ECO:0000256" key="4">
    <source>
        <dbReference type="ARBA" id="ARBA00035259"/>
    </source>
</evidence>